<dbReference type="Proteomes" id="UP000001075">
    <property type="component" value="Unassembled WGS sequence"/>
</dbReference>
<proteinExistence type="predicted"/>
<accession>G3H7K2</accession>
<dbReference type="EMBL" id="JH000196">
    <property type="protein sequence ID" value="EGW05223.1"/>
    <property type="molecule type" value="Genomic_DNA"/>
</dbReference>
<sequence>MYPRIPCFLFAVVSDIPATVIRTITVTTITSTNIITITINNTIAIPAAIININIISTITNTAPMVPMLPP</sequence>
<evidence type="ECO:0000313" key="1">
    <source>
        <dbReference type="EMBL" id="EGW05223.1"/>
    </source>
</evidence>
<reference evidence="2" key="1">
    <citation type="journal article" date="2011" name="Nat. Biotechnol.">
        <title>The genomic sequence of the Chinese hamster ovary (CHO)-K1 cell line.</title>
        <authorList>
            <person name="Xu X."/>
            <person name="Nagarajan H."/>
            <person name="Lewis N.E."/>
            <person name="Pan S."/>
            <person name="Cai Z."/>
            <person name="Liu X."/>
            <person name="Chen W."/>
            <person name="Xie M."/>
            <person name="Wang W."/>
            <person name="Hammond S."/>
            <person name="Andersen M.R."/>
            <person name="Neff N."/>
            <person name="Passarelli B."/>
            <person name="Koh W."/>
            <person name="Fan H.C."/>
            <person name="Wang J."/>
            <person name="Gui Y."/>
            <person name="Lee K.H."/>
            <person name="Betenbaugh M.J."/>
            <person name="Quake S.R."/>
            <person name="Famili I."/>
            <person name="Palsson B.O."/>
            <person name="Wang J."/>
        </authorList>
    </citation>
    <scope>NUCLEOTIDE SEQUENCE [LARGE SCALE GENOMIC DNA]</scope>
    <source>
        <strain evidence="2">CHO K1 cell line</strain>
    </source>
</reference>
<gene>
    <name evidence="1" type="ORF">I79_006334</name>
</gene>
<dbReference type="InParanoid" id="G3H7K2"/>
<name>G3H7K2_CRIGR</name>
<evidence type="ECO:0000313" key="2">
    <source>
        <dbReference type="Proteomes" id="UP000001075"/>
    </source>
</evidence>
<protein>
    <submittedName>
        <fullName evidence="1">Uncharacterized protein</fullName>
    </submittedName>
</protein>
<dbReference type="AlphaFoldDB" id="G3H7K2"/>
<organism evidence="1 2">
    <name type="scientific">Cricetulus griseus</name>
    <name type="common">Chinese hamster</name>
    <name type="synonym">Cricetulus barabensis griseus</name>
    <dbReference type="NCBI Taxonomy" id="10029"/>
    <lineage>
        <taxon>Eukaryota</taxon>
        <taxon>Metazoa</taxon>
        <taxon>Chordata</taxon>
        <taxon>Craniata</taxon>
        <taxon>Vertebrata</taxon>
        <taxon>Euteleostomi</taxon>
        <taxon>Mammalia</taxon>
        <taxon>Eutheria</taxon>
        <taxon>Euarchontoglires</taxon>
        <taxon>Glires</taxon>
        <taxon>Rodentia</taxon>
        <taxon>Myomorpha</taxon>
        <taxon>Muroidea</taxon>
        <taxon>Cricetidae</taxon>
        <taxon>Cricetinae</taxon>
        <taxon>Cricetulus</taxon>
    </lineage>
</organism>